<gene>
    <name evidence="2" type="ORF">SG34_006995</name>
</gene>
<keyword evidence="3" id="KW-1185">Reference proteome</keyword>
<organism evidence="2 3">
    <name type="scientific">Thalassomonas viridans</name>
    <dbReference type="NCBI Taxonomy" id="137584"/>
    <lineage>
        <taxon>Bacteria</taxon>
        <taxon>Pseudomonadati</taxon>
        <taxon>Pseudomonadota</taxon>
        <taxon>Gammaproteobacteria</taxon>
        <taxon>Alteromonadales</taxon>
        <taxon>Colwelliaceae</taxon>
        <taxon>Thalassomonas</taxon>
    </lineage>
</organism>
<dbReference type="AlphaFoldDB" id="A0AAF0CAL5"/>
<accession>A0AAF0CAL5</accession>
<dbReference type="KEGG" id="tvd:SG34_006995"/>
<reference evidence="2 3" key="2">
    <citation type="journal article" date="2022" name="Mar. Drugs">
        <title>Bioassay-Guided Fractionation Leads to the Detection of Cholic Acid Generated by the Rare Thalassomonas sp.</title>
        <authorList>
            <person name="Pheiffer F."/>
            <person name="Schneider Y.K."/>
            <person name="Hansen E.H."/>
            <person name="Andersen J.H."/>
            <person name="Isaksson J."/>
            <person name="Busche T."/>
            <person name="R C."/>
            <person name="Kalinowski J."/>
            <person name="Zyl L.V."/>
            <person name="Trindade M."/>
        </authorList>
    </citation>
    <scope>NUCLEOTIDE SEQUENCE [LARGE SCALE GENOMIC DNA]</scope>
    <source>
        <strain evidence="2 3">XOM25</strain>
    </source>
</reference>
<dbReference type="EMBL" id="CP059733">
    <property type="protein sequence ID" value="WDE06646.1"/>
    <property type="molecule type" value="Genomic_DNA"/>
</dbReference>
<dbReference type="Proteomes" id="UP000032352">
    <property type="component" value="Chromosome"/>
</dbReference>
<dbReference type="InterPro" id="IPR037401">
    <property type="entry name" value="SnoaL-like"/>
</dbReference>
<name>A0AAF0CAL5_9GAMM</name>
<evidence type="ECO:0000259" key="1">
    <source>
        <dbReference type="Pfam" id="PF12680"/>
    </source>
</evidence>
<proteinExistence type="predicted"/>
<reference evidence="2 3" key="1">
    <citation type="journal article" date="2015" name="Genome Announc.">
        <title>Draft Genome Sequences of Marine Isolates of Thalassomonas viridans and Thalassomonas actiniarum.</title>
        <authorList>
            <person name="Olonade I."/>
            <person name="van Zyl L.J."/>
            <person name="Trindade M."/>
        </authorList>
    </citation>
    <scope>NUCLEOTIDE SEQUENCE [LARGE SCALE GENOMIC DNA]</scope>
    <source>
        <strain evidence="2 3">XOM25</strain>
    </source>
</reference>
<protein>
    <submittedName>
        <fullName evidence="2">Nuclear transport factor 2 family protein</fullName>
    </submittedName>
</protein>
<dbReference type="RefSeq" id="WP_044837261.1">
    <property type="nucleotide sequence ID" value="NZ_CP059733.1"/>
</dbReference>
<dbReference type="Gene3D" id="3.10.450.50">
    <property type="match status" value="1"/>
</dbReference>
<evidence type="ECO:0000313" key="3">
    <source>
        <dbReference type="Proteomes" id="UP000032352"/>
    </source>
</evidence>
<sequence length="159" mass="17894">MANPKIDLESLAKAHWSQDDKQNAAAVLEFVQLIMNDHNFEEILRRYTGKPYKQHNRNIADGIEGVVKTVGDLVKNAPEFSYEVKHVYVDGEHVILHSHATLKEAHRGDESQGMNIVDTWKVIDGNLVEHWDAVQGLSFSMRLYGLLAGGKVRNSNGVF</sequence>
<feature type="domain" description="SnoaL-like" evidence="1">
    <location>
        <begin position="28"/>
        <end position="130"/>
    </location>
</feature>
<dbReference type="InterPro" id="IPR032710">
    <property type="entry name" value="NTF2-like_dom_sf"/>
</dbReference>
<dbReference type="SUPFAM" id="SSF54427">
    <property type="entry name" value="NTF2-like"/>
    <property type="match status" value="1"/>
</dbReference>
<evidence type="ECO:0000313" key="2">
    <source>
        <dbReference type="EMBL" id="WDE06646.1"/>
    </source>
</evidence>
<dbReference type="Pfam" id="PF12680">
    <property type="entry name" value="SnoaL_2"/>
    <property type="match status" value="1"/>
</dbReference>